<dbReference type="AlphaFoldDB" id="A0A7K1XXF9"/>
<protein>
    <submittedName>
        <fullName evidence="2">Uncharacterized protein</fullName>
    </submittedName>
</protein>
<sequence>MKSRIQIIVGILALLVLIYGCYTILEAPTMILPSWYILIVLAVVVLSASLGVGALVKAVFKLKWSVVTLSLSVAAIFCLVYLGATSKPTCTVVVKPGYSGEVRLFVSKSPEGTDKIILNDYGVGYIDQEKFEKGFTPVILKENDDITGEVKEYRKNTFTSTSFNGSLNYLSFDIPGGSGVPAKTMDELIELNAVDTNKIGPTH</sequence>
<proteinExistence type="predicted"/>
<evidence type="ECO:0000313" key="2">
    <source>
        <dbReference type="EMBL" id="MXV15623.1"/>
    </source>
</evidence>
<dbReference type="Proteomes" id="UP000451233">
    <property type="component" value="Unassembled WGS sequence"/>
</dbReference>
<dbReference type="RefSeq" id="WP_160906603.1">
    <property type="nucleotide sequence ID" value="NZ_WVHS01000002.1"/>
</dbReference>
<keyword evidence="3" id="KW-1185">Reference proteome</keyword>
<feature type="transmembrane region" description="Helical" evidence="1">
    <location>
        <begin position="7"/>
        <end position="25"/>
    </location>
</feature>
<dbReference type="EMBL" id="WVHS01000002">
    <property type="protein sequence ID" value="MXV15623.1"/>
    <property type="molecule type" value="Genomic_DNA"/>
</dbReference>
<keyword evidence="1" id="KW-0812">Transmembrane</keyword>
<comment type="caution">
    <text evidence="2">The sequence shown here is derived from an EMBL/GenBank/DDBJ whole genome shotgun (WGS) entry which is preliminary data.</text>
</comment>
<feature type="transmembrane region" description="Helical" evidence="1">
    <location>
        <begin position="64"/>
        <end position="84"/>
    </location>
</feature>
<reference evidence="2 3" key="1">
    <citation type="submission" date="2019-11" db="EMBL/GenBank/DDBJ databases">
        <title>Pedobacter sp. HMF7056 Genome sequencing and assembly.</title>
        <authorList>
            <person name="Kang H."/>
            <person name="Kim H."/>
            <person name="Joh K."/>
        </authorList>
    </citation>
    <scope>NUCLEOTIDE SEQUENCE [LARGE SCALE GENOMIC DNA]</scope>
    <source>
        <strain evidence="2 3">HMF7056</strain>
    </source>
</reference>
<evidence type="ECO:0000256" key="1">
    <source>
        <dbReference type="SAM" id="Phobius"/>
    </source>
</evidence>
<keyword evidence="1" id="KW-1133">Transmembrane helix</keyword>
<evidence type="ECO:0000313" key="3">
    <source>
        <dbReference type="Proteomes" id="UP000451233"/>
    </source>
</evidence>
<feature type="transmembrane region" description="Helical" evidence="1">
    <location>
        <begin position="31"/>
        <end position="52"/>
    </location>
</feature>
<dbReference type="PROSITE" id="PS51257">
    <property type="entry name" value="PROKAR_LIPOPROTEIN"/>
    <property type="match status" value="1"/>
</dbReference>
<keyword evidence="1" id="KW-0472">Membrane</keyword>
<name>A0A7K1XXF9_9SPHI</name>
<accession>A0A7K1XXF9</accession>
<gene>
    <name evidence="2" type="ORF">GS398_09930</name>
</gene>
<organism evidence="2 3">
    <name type="scientific">Hufsiella ginkgonis</name>
    <dbReference type="NCBI Taxonomy" id="2695274"/>
    <lineage>
        <taxon>Bacteria</taxon>
        <taxon>Pseudomonadati</taxon>
        <taxon>Bacteroidota</taxon>
        <taxon>Sphingobacteriia</taxon>
        <taxon>Sphingobacteriales</taxon>
        <taxon>Sphingobacteriaceae</taxon>
        <taxon>Hufsiella</taxon>
    </lineage>
</organism>